<keyword evidence="8" id="KW-1185">Reference proteome</keyword>
<keyword evidence="5 6" id="KW-0472">Membrane</keyword>
<dbReference type="GO" id="GO:0016020">
    <property type="term" value="C:membrane"/>
    <property type="evidence" value="ECO:0007669"/>
    <property type="project" value="UniProtKB-SubCell"/>
</dbReference>
<dbReference type="OrthoDB" id="10666022at2759"/>
<dbReference type="Proteomes" id="UP000030747">
    <property type="component" value="Unassembled WGS sequence"/>
</dbReference>
<evidence type="ECO:0000256" key="3">
    <source>
        <dbReference type="ARBA" id="ARBA00022692"/>
    </source>
</evidence>
<feature type="transmembrane region" description="Helical" evidence="6">
    <location>
        <begin position="53"/>
        <end position="70"/>
    </location>
</feature>
<dbReference type="GeneID" id="25250760"/>
<feature type="transmembrane region" description="Helical" evidence="6">
    <location>
        <begin position="29"/>
        <end position="47"/>
    </location>
</feature>
<dbReference type="OMA" id="HIATSCA"/>
<proteinExistence type="inferred from homology"/>
<dbReference type="InterPro" id="IPR005349">
    <property type="entry name" value="TMEM14"/>
</dbReference>
<evidence type="ECO:0008006" key="9">
    <source>
        <dbReference type="Google" id="ProtNLM"/>
    </source>
</evidence>
<dbReference type="Gene3D" id="1.10.10.1740">
    <property type="entry name" value="Transmembrane protein 14-like"/>
    <property type="match status" value="1"/>
</dbReference>
<dbReference type="VEuPathDB" id="ToxoDB:ETH_00007790"/>
<evidence type="ECO:0000313" key="7">
    <source>
        <dbReference type="EMBL" id="CDJ38739.1"/>
    </source>
</evidence>
<reference evidence="7" key="2">
    <citation type="submission" date="2013-10" db="EMBL/GenBank/DDBJ databases">
        <authorList>
            <person name="Aslett M."/>
        </authorList>
    </citation>
    <scope>NUCLEOTIDE SEQUENCE [LARGE SCALE GENOMIC DNA]</scope>
    <source>
        <strain evidence="7">Houghton</strain>
    </source>
</reference>
<dbReference type="RefSeq" id="XP_013229495.1">
    <property type="nucleotide sequence ID" value="XM_013374041.1"/>
</dbReference>
<dbReference type="EMBL" id="HG674029">
    <property type="protein sequence ID" value="CDJ38739.1"/>
    <property type="molecule type" value="Genomic_DNA"/>
</dbReference>
<comment type="similarity">
    <text evidence="2">Belongs to the TMEM14 family.</text>
</comment>
<gene>
    <name evidence="7" type="ORF">ETH_00007790</name>
</gene>
<comment type="subcellular location">
    <subcellularLocation>
        <location evidence="1">Membrane</location>
    </subcellularLocation>
</comment>
<dbReference type="VEuPathDB" id="ToxoDB:ETH2_1452600"/>
<organism evidence="7 8">
    <name type="scientific">Eimeria tenella</name>
    <name type="common">Coccidian parasite</name>
    <dbReference type="NCBI Taxonomy" id="5802"/>
    <lineage>
        <taxon>Eukaryota</taxon>
        <taxon>Sar</taxon>
        <taxon>Alveolata</taxon>
        <taxon>Apicomplexa</taxon>
        <taxon>Conoidasida</taxon>
        <taxon>Coccidia</taxon>
        <taxon>Eucoccidiorida</taxon>
        <taxon>Eimeriorina</taxon>
        <taxon>Eimeriidae</taxon>
        <taxon>Eimeria</taxon>
    </lineage>
</organism>
<evidence type="ECO:0000256" key="5">
    <source>
        <dbReference type="ARBA" id="ARBA00023136"/>
    </source>
</evidence>
<feature type="transmembrane region" description="Helical" evidence="6">
    <location>
        <begin position="90"/>
        <end position="108"/>
    </location>
</feature>
<dbReference type="InterPro" id="IPR044890">
    <property type="entry name" value="TMEM14_sf"/>
</dbReference>
<evidence type="ECO:0000256" key="1">
    <source>
        <dbReference type="ARBA" id="ARBA00004370"/>
    </source>
</evidence>
<reference evidence="7" key="1">
    <citation type="submission" date="2013-10" db="EMBL/GenBank/DDBJ databases">
        <title>Genomic analysis of the causative agents of coccidiosis in chickens.</title>
        <authorList>
            <person name="Reid A.J."/>
            <person name="Blake D."/>
            <person name="Billington K."/>
            <person name="Browne H."/>
            <person name="Dunn M."/>
            <person name="Hung S."/>
            <person name="Kawahara F."/>
            <person name="Miranda-Saavedra D."/>
            <person name="Mourier T."/>
            <person name="Nagra H."/>
            <person name="Otto T.D."/>
            <person name="Rawlings N."/>
            <person name="Sanchez A."/>
            <person name="Sanders M."/>
            <person name="Subramaniam C."/>
            <person name="Tay Y."/>
            <person name="Dear P."/>
            <person name="Doerig C."/>
            <person name="Gruber A."/>
            <person name="Parkinson J."/>
            <person name="Shirley M."/>
            <person name="Wan K.L."/>
            <person name="Berriman M."/>
            <person name="Tomley F."/>
            <person name="Pain A."/>
        </authorList>
    </citation>
    <scope>NUCLEOTIDE SEQUENCE [LARGE SCALE GENOMIC DNA]</scope>
    <source>
        <strain evidence="7">Houghton</strain>
    </source>
</reference>
<protein>
    <recommendedName>
        <fullName evidence="9">Transmembrane protein 14C</fullName>
    </recommendedName>
</protein>
<evidence type="ECO:0000256" key="2">
    <source>
        <dbReference type="ARBA" id="ARBA00007590"/>
    </source>
</evidence>
<dbReference type="AlphaFoldDB" id="U6KQU3"/>
<keyword evidence="3 6" id="KW-0812">Transmembrane</keyword>
<keyword evidence="4 6" id="KW-1133">Transmembrane helix</keyword>
<dbReference type="Pfam" id="PF03647">
    <property type="entry name" value="Tmemb_14"/>
    <property type="match status" value="1"/>
</dbReference>
<sequence>MAQHLALSSAAAVLGCGMYGYLRAGSAASLAGGAALCCAFAVSGLAIQKTDHIGFASIAAAASGAACTAIGARRWCRVRMQQQQGASRKVAPLLLLTIGVTNVAYYSMKAWEFRENL</sequence>
<accession>U6KQU3</accession>
<name>U6KQU3_EIMTE</name>
<evidence type="ECO:0000313" key="8">
    <source>
        <dbReference type="Proteomes" id="UP000030747"/>
    </source>
</evidence>
<evidence type="ECO:0000256" key="6">
    <source>
        <dbReference type="SAM" id="Phobius"/>
    </source>
</evidence>
<evidence type="ECO:0000256" key="4">
    <source>
        <dbReference type="ARBA" id="ARBA00022989"/>
    </source>
</evidence>